<feature type="compositionally biased region" description="Low complexity" evidence="1">
    <location>
        <begin position="123"/>
        <end position="132"/>
    </location>
</feature>
<accession>A0A6A0AWP9</accession>
<name>A0A6A0AWP9_9ACTN</name>
<organism evidence="2 3">
    <name type="scientific">Streptomyces pacificus</name>
    <dbReference type="NCBI Taxonomy" id="2705029"/>
    <lineage>
        <taxon>Bacteria</taxon>
        <taxon>Bacillati</taxon>
        <taxon>Actinomycetota</taxon>
        <taxon>Actinomycetes</taxon>
        <taxon>Kitasatosporales</taxon>
        <taxon>Streptomycetaceae</taxon>
        <taxon>Streptomyces</taxon>
    </lineage>
</organism>
<keyword evidence="3" id="KW-1185">Reference proteome</keyword>
<evidence type="ECO:0000313" key="3">
    <source>
        <dbReference type="Proteomes" id="UP000484988"/>
    </source>
</evidence>
<evidence type="ECO:0000313" key="2">
    <source>
        <dbReference type="EMBL" id="GFH37292.1"/>
    </source>
</evidence>
<reference evidence="2 3" key="1">
    <citation type="submission" date="2020-02" db="EMBL/GenBank/DDBJ databases">
        <title>Whole Genome Shotgun Sequence of Streptomyces sp. strain CWH03.</title>
        <authorList>
            <person name="Dohra H."/>
            <person name="Kodani S."/>
            <person name="Yamamura H."/>
        </authorList>
    </citation>
    <scope>NUCLEOTIDE SEQUENCE [LARGE SCALE GENOMIC DNA]</scope>
    <source>
        <strain evidence="2 3">CWH03</strain>
    </source>
</reference>
<dbReference type="Proteomes" id="UP000484988">
    <property type="component" value="Unassembled WGS sequence"/>
</dbReference>
<dbReference type="AlphaFoldDB" id="A0A6A0AWP9"/>
<protein>
    <submittedName>
        <fullName evidence="2">Uncharacterized protein</fullName>
    </submittedName>
</protein>
<proteinExistence type="predicted"/>
<comment type="caution">
    <text evidence="2">The sequence shown here is derived from an EMBL/GenBank/DDBJ whole genome shotgun (WGS) entry which is preliminary data.</text>
</comment>
<evidence type="ECO:0000256" key="1">
    <source>
        <dbReference type="SAM" id="MobiDB-lite"/>
    </source>
</evidence>
<feature type="region of interest" description="Disordered" evidence="1">
    <location>
        <begin position="33"/>
        <end position="54"/>
    </location>
</feature>
<sequence length="132" mass="13061">MELGIKTGPVGPPGALSTATRTLFLVKNFTKFPADGAPAAGKHPRLRGGSHPVAHRIGAGALPVLAGRGVAARGSPTARRDAPGSAAAVHAEARPGPLPGPEGRSSGGMPTARPVTPRPAAAPPQRASVAQL</sequence>
<feature type="region of interest" description="Disordered" evidence="1">
    <location>
        <begin position="69"/>
        <end position="132"/>
    </location>
</feature>
<dbReference type="EMBL" id="BLLG01000009">
    <property type="protein sequence ID" value="GFH37292.1"/>
    <property type="molecule type" value="Genomic_DNA"/>
</dbReference>
<gene>
    <name evidence="2" type="ORF">SCWH03_35290</name>
</gene>